<dbReference type="AlphaFoldDB" id="A0A1W0W692"/>
<evidence type="ECO:0000313" key="2">
    <source>
        <dbReference type="Proteomes" id="UP000000768"/>
    </source>
</evidence>
<accession>A0A1W0W692</accession>
<dbReference type="EMBL" id="CM000761">
    <property type="protein sequence ID" value="OQU89900.1"/>
    <property type="molecule type" value="Genomic_DNA"/>
</dbReference>
<dbReference type="EMBL" id="CM000761">
    <property type="protein sequence ID" value="OQU89899.1"/>
    <property type="molecule type" value="Genomic_DNA"/>
</dbReference>
<dbReference type="Gramene" id="OQU89899">
    <property type="protein sequence ID" value="OQU89899"/>
    <property type="gene ID" value="SORBI_3002G291132"/>
</dbReference>
<evidence type="ECO:0000313" key="1">
    <source>
        <dbReference type="EMBL" id="OQU89900.1"/>
    </source>
</evidence>
<proteinExistence type="predicted"/>
<dbReference type="Proteomes" id="UP000000768">
    <property type="component" value="Chromosome 2"/>
</dbReference>
<gene>
    <name evidence="1" type="ORF">SORBI_3002G291132</name>
</gene>
<reference evidence="1 2" key="1">
    <citation type="journal article" date="2009" name="Nature">
        <title>The Sorghum bicolor genome and the diversification of grasses.</title>
        <authorList>
            <person name="Paterson A.H."/>
            <person name="Bowers J.E."/>
            <person name="Bruggmann R."/>
            <person name="Dubchak I."/>
            <person name="Grimwood J."/>
            <person name="Gundlach H."/>
            <person name="Haberer G."/>
            <person name="Hellsten U."/>
            <person name="Mitros T."/>
            <person name="Poliakov A."/>
            <person name="Schmutz J."/>
            <person name="Spannagl M."/>
            <person name="Tang H."/>
            <person name="Wang X."/>
            <person name="Wicker T."/>
            <person name="Bharti A.K."/>
            <person name="Chapman J."/>
            <person name="Feltus F.A."/>
            <person name="Gowik U."/>
            <person name="Grigoriev I.V."/>
            <person name="Lyons E."/>
            <person name="Maher C.A."/>
            <person name="Martis M."/>
            <person name="Narechania A."/>
            <person name="Otillar R.P."/>
            <person name="Penning B.W."/>
            <person name="Salamov A.A."/>
            <person name="Wang Y."/>
            <person name="Zhang L."/>
            <person name="Carpita N.C."/>
            <person name="Freeling M."/>
            <person name="Gingle A.R."/>
            <person name="Hash C.T."/>
            <person name="Keller B."/>
            <person name="Klein P."/>
            <person name="Kresovich S."/>
            <person name="McCann M.C."/>
            <person name="Ming R."/>
            <person name="Peterson D.G."/>
            <person name="Mehboob-ur-Rahman"/>
            <person name="Ware D."/>
            <person name="Westhoff P."/>
            <person name="Mayer K.F."/>
            <person name="Messing J."/>
            <person name="Rokhsar D.S."/>
        </authorList>
    </citation>
    <scope>NUCLEOTIDE SEQUENCE [LARGE SCALE GENOMIC DNA]</scope>
    <source>
        <strain evidence="2">cv. BTx623</strain>
    </source>
</reference>
<reference evidence="2" key="3">
    <citation type="journal article" date="2018" name="Plant J.">
        <title>The Sorghum bicolor reference genome: improved assembly, gene annotations, a transcriptome atlas, and signatures of genome organization.</title>
        <authorList>
            <person name="McCormick R.F."/>
            <person name="Truong S.K."/>
            <person name="Sreedasyam A."/>
            <person name="Jenkins J."/>
            <person name="Shu S."/>
            <person name="Sims D."/>
            <person name="Kennedy M."/>
            <person name="Amirebrahimi M."/>
            <person name="Weers B.D."/>
            <person name="McKinley B."/>
            <person name="Mattison A."/>
            <person name="Morishige D.T."/>
            <person name="Grimwood J."/>
            <person name="Schmutz J."/>
            <person name="Mullet J.E."/>
        </authorList>
    </citation>
    <scope>NUCLEOTIDE SEQUENCE [LARGE SCALE GENOMIC DNA]</scope>
    <source>
        <strain evidence="2">cv. BTx623</strain>
    </source>
</reference>
<protein>
    <submittedName>
        <fullName evidence="1">Uncharacterized protein</fullName>
    </submittedName>
</protein>
<name>A0A1W0W692_SORBI</name>
<sequence length="145" mass="15925">MASSVCKNPLRGFTRIGPCLRRLLDPQQGTSLPCRVDRREHTGAAATARTLPLSPQAKRASSVACDVDGEADDAEYAGDGRAFHCCMPSGRTGRSPLPHAERVCAPHRIRDMRVGWIHRRPLRANYRRAAFCRGRCSNKSGRADA</sequence>
<keyword evidence="2" id="KW-1185">Reference proteome</keyword>
<organism evidence="1 2">
    <name type="scientific">Sorghum bicolor</name>
    <name type="common">Sorghum</name>
    <name type="synonym">Sorghum vulgare</name>
    <dbReference type="NCBI Taxonomy" id="4558"/>
    <lineage>
        <taxon>Eukaryota</taxon>
        <taxon>Viridiplantae</taxon>
        <taxon>Streptophyta</taxon>
        <taxon>Embryophyta</taxon>
        <taxon>Tracheophyta</taxon>
        <taxon>Spermatophyta</taxon>
        <taxon>Magnoliopsida</taxon>
        <taxon>Liliopsida</taxon>
        <taxon>Poales</taxon>
        <taxon>Poaceae</taxon>
        <taxon>PACMAD clade</taxon>
        <taxon>Panicoideae</taxon>
        <taxon>Andropogonodae</taxon>
        <taxon>Andropogoneae</taxon>
        <taxon>Sorghinae</taxon>
        <taxon>Sorghum</taxon>
    </lineage>
</organism>
<dbReference type="InParanoid" id="A0A1W0W692"/>
<dbReference type="Gramene" id="OQU89900">
    <property type="protein sequence ID" value="OQU89900"/>
    <property type="gene ID" value="SORBI_3002G291132"/>
</dbReference>
<reference evidence="1" key="2">
    <citation type="submission" date="2017-02" db="EMBL/GenBank/DDBJ databases">
        <title>WGS assembly of Sorghum bicolor.</title>
        <authorList>
            <person name="Paterson A."/>
            <person name="Mullet J."/>
            <person name="Bowers J."/>
            <person name="Bruggmann R."/>
            <person name="Dubchak I."/>
            <person name="Grimwood J."/>
            <person name="Gundlach H."/>
            <person name="Haberer G."/>
            <person name="Hellsten U."/>
            <person name="Mitros T."/>
            <person name="Poliakov A."/>
            <person name="Schmutz J."/>
            <person name="Spannagl M."/>
            <person name="Tang H."/>
            <person name="Wang X."/>
            <person name="Wicker T."/>
            <person name="Bharti A."/>
            <person name="Chapman J."/>
            <person name="Feltus F."/>
            <person name="Gowik U."/>
            <person name="Grigoriev I."/>
            <person name="Lyons E."/>
            <person name="Maher C."/>
            <person name="Martis M."/>
            <person name="Narechania A."/>
            <person name="Otillar R."/>
            <person name="Penning B."/>
            <person name="Salamov A."/>
            <person name="Wang Y."/>
            <person name="Zhang L."/>
            <person name="Carpita N."/>
            <person name="Freeling M."/>
            <person name="Gingle A."/>
            <person name="Hash C."/>
            <person name="Keller B."/>
            <person name="Klein P."/>
            <person name="Kresovich S."/>
            <person name="Mccann M."/>
            <person name="Ming R."/>
            <person name="Peterson D."/>
            <person name="Rahman M."/>
            <person name="Ware D."/>
            <person name="Westhoff P."/>
            <person name="Mayer K."/>
            <person name="Messing J."/>
            <person name="Sims D."/>
            <person name="Jenkins J."/>
            <person name="Shu S."/>
            <person name="Rokhsar D."/>
        </authorList>
    </citation>
    <scope>NUCLEOTIDE SEQUENCE</scope>
</reference>